<dbReference type="EMBL" id="VJMI01000133">
    <property type="protein sequence ID" value="KAF0776235.1"/>
    <property type="molecule type" value="Genomic_DNA"/>
</dbReference>
<reference evidence="1 2" key="1">
    <citation type="submission" date="2019-06" db="EMBL/GenBank/DDBJ databases">
        <title>Genomics analysis of Aphanomyces spp. identifies a new class of oomycete effector associated with host adaptation.</title>
        <authorList>
            <person name="Gaulin E."/>
        </authorList>
    </citation>
    <scope>NUCLEOTIDE SEQUENCE [LARGE SCALE GENOMIC DNA]</scope>
    <source>
        <strain evidence="1 2">E</strain>
    </source>
</reference>
<comment type="caution">
    <text evidence="1">The sequence shown here is derived from an EMBL/GenBank/DDBJ whole genome shotgun (WGS) entry which is preliminary data.</text>
</comment>
<name>A0A6A5AZZ6_APHAT</name>
<accession>A0A6A5AZZ6</accession>
<evidence type="ECO:0000313" key="2">
    <source>
        <dbReference type="Proteomes" id="UP000469452"/>
    </source>
</evidence>
<organism evidence="1 2">
    <name type="scientific">Aphanomyces astaci</name>
    <name type="common">Crayfish plague agent</name>
    <dbReference type="NCBI Taxonomy" id="112090"/>
    <lineage>
        <taxon>Eukaryota</taxon>
        <taxon>Sar</taxon>
        <taxon>Stramenopiles</taxon>
        <taxon>Oomycota</taxon>
        <taxon>Saprolegniomycetes</taxon>
        <taxon>Saprolegniales</taxon>
        <taxon>Verrucalvaceae</taxon>
        <taxon>Aphanomyces</taxon>
    </lineage>
</organism>
<sequence length="288" mass="33118">MSGEEVTFQYDIATNDPTSFQCKCASEYCTVVELWPRLPPHLNWVSTSRNSPLRSLQSKNQALATIAHDKNHFYGNLDDKIRQLGLIQGTSATNGYCFFSTLDCCVEGIRHAVVDKKGNVKDPLTIQRMRETLRAIEAAAMFDEICILYDNQPTVRKDILQGKSVRESVKALFSARFKAVKDASKPWENTDLWGHSADICAFRRLVHEDIYVFGESKEKDKKVVWTLEKYGYRESSRKRGVFKFVRDQVPMSEWTRAVTFNRDALFLKKKTILHWYPLLTMGRVNATT</sequence>
<proteinExistence type="predicted"/>
<gene>
    <name evidence="1" type="ORF">AaE_000065</name>
</gene>
<dbReference type="AlphaFoldDB" id="A0A6A5AZZ6"/>
<evidence type="ECO:0000313" key="1">
    <source>
        <dbReference type="EMBL" id="KAF0776235.1"/>
    </source>
</evidence>
<dbReference type="Proteomes" id="UP000469452">
    <property type="component" value="Unassembled WGS sequence"/>
</dbReference>
<dbReference type="VEuPathDB" id="FungiDB:H257_17017"/>
<protein>
    <submittedName>
        <fullName evidence="1">Uncharacterized protein</fullName>
    </submittedName>
</protein>